<feature type="compositionally biased region" description="Acidic residues" evidence="1">
    <location>
        <begin position="204"/>
        <end position="213"/>
    </location>
</feature>
<feature type="domain" description="2EXR" evidence="2">
    <location>
        <begin position="8"/>
        <end position="89"/>
    </location>
</feature>
<keyword evidence="4" id="KW-1185">Reference proteome</keyword>
<dbReference type="InterPro" id="IPR045518">
    <property type="entry name" value="2EXR"/>
</dbReference>
<dbReference type="Pfam" id="PF20150">
    <property type="entry name" value="2EXR"/>
    <property type="match status" value="1"/>
</dbReference>
<name>A0AAE0NZ26_9PEZI</name>
<evidence type="ECO:0000256" key="1">
    <source>
        <dbReference type="SAM" id="MobiDB-lite"/>
    </source>
</evidence>
<dbReference type="AlphaFoldDB" id="A0AAE0NZ26"/>
<proteinExistence type="predicted"/>
<evidence type="ECO:0000313" key="4">
    <source>
        <dbReference type="Proteomes" id="UP001285441"/>
    </source>
</evidence>
<evidence type="ECO:0000259" key="2">
    <source>
        <dbReference type="Pfam" id="PF20150"/>
    </source>
</evidence>
<gene>
    <name evidence="3" type="ORF">B0H63DRAFT_111759</name>
</gene>
<dbReference type="PANTHER" id="PTHR35910:SF6">
    <property type="entry name" value="2EXR DOMAIN-CONTAINING PROTEIN"/>
    <property type="match status" value="1"/>
</dbReference>
<dbReference type="PANTHER" id="PTHR35910">
    <property type="entry name" value="2EXR DOMAIN-CONTAINING PROTEIN"/>
    <property type="match status" value="1"/>
</dbReference>
<reference evidence="3" key="2">
    <citation type="submission" date="2023-06" db="EMBL/GenBank/DDBJ databases">
        <authorList>
            <consortium name="Lawrence Berkeley National Laboratory"/>
            <person name="Haridas S."/>
            <person name="Hensen N."/>
            <person name="Bonometti L."/>
            <person name="Westerberg I."/>
            <person name="Brannstrom I.O."/>
            <person name="Guillou S."/>
            <person name="Cros-Aarteil S."/>
            <person name="Calhoun S."/>
            <person name="Kuo A."/>
            <person name="Mondo S."/>
            <person name="Pangilinan J."/>
            <person name="Riley R."/>
            <person name="LaButti K."/>
            <person name="Andreopoulos B."/>
            <person name="Lipzen A."/>
            <person name="Chen C."/>
            <person name="Yanf M."/>
            <person name="Daum C."/>
            <person name="Ng V."/>
            <person name="Clum A."/>
            <person name="Steindorff A."/>
            <person name="Ohm R."/>
            <person name="Martin F."/>
            <person name="Silar P."/>
            <person name="Natvig D."/>
            <person name="Lalanne C."/>
            <person name="Gautier V."/>
            <person name="Ament-velasquez S.L."/>
            <person name="Kruys A."/>
            <person name="Hutchinson M.I."/>
            <person name="Powell A.J."/>
            <person name="Barry K."/>
            <person name="Miller A.N."/>
            <person name="Grigoriev I.V."/>
            <person name="Debuchy R."/>
            <person name="Gladieux P."/>
            <person name="Thoren M.H."/>
            <person name="Johannesson H."/>
        </authorList>
    </citation>
    <scope>NUCLEOTIDE SEQUENCE</scope>
    <source>
        <strain evidence="3">CBS 232.78</strain>
    </source>
</reference>
<evidence type="ECO:0000313" key="3">
    <source>
        <dbReference type="EMBL" id="KAK3390332.1"/>
    </source>
</evidence>
<sequence length="248" mass="28737">MPAKCQTFHLFSLLPTELRLEIWRQKCLPRVVQVRYDQENDRCLSTTRPPMVLQICRESRHEALRLYVKIFGTRSHAGDIYFLPGRDVLYLPRCGGMGYGDTAREFSKNVIGTVEHVHSLAIDHVKPEIRRPWETYSKLCLMRNFPNLDETFLILSTSTNDSNRRQGQDSEQIEFVDPGGDHQAISQLMDNVKSSFIYELDSEAENCDDDEDSPQLHLELIPKRKIPKAKRTTTPHLQNQPPPPMRYV</sequence>
<feature type="region of interest" description="Disordered" evidence="1">
    <location>
        <begin position="204"/>
        <end position="248"/>
    </location>
</feature>
<feature type="compositionally biased region" description="Basic residues" evidence="1">
    <location>
        <begin position="223"/>
        <end position="233"/>
    </location>
</feature>
<comment type="caution">
    <text evidence="3">The sequence shown here is derived from an EMBL/GenBank/DDBJ whole genome shotgun (WGS) entry which is preliminary data.</text>
</comment>
<dbReference type="Proteomes" id="UP001285441">
    <property type="component" value="Unassembled WGS sequence"/>
</dbReference>
<reference evidence="3" key="1">
    <citation type="journal article" date="2023" name="Mol. Phylogenet. Evol.">
        <title>Genome-scale phylogeny and comparative genomics of the fungal order Sordariales.</title>
        <authorList>
            <person name="Hensen N."/>
            <person name="Bonometti L."/>
            <person name="Westerberg I."/>
            <person name="Brannstrom I.O."/>
            <person name="Guillou S."/>
            <person name="Cros-Aarteil S."/>
            <person name="Calhoun S."/>
            <person name="Haridas S."/>
            <person name="Kuo A."/>
            <person name="Mondo S."/>
            <person name="Pangilinan J."/>
            <person name="Riley R."/>
            <person name="LaButti K."/>
            <person name="Andreopoulos B."/>
            <person name="Lipzen A."/>
            <person name="Chen C."/>
            <person name="Yan M."/>
            <person name="Daum C."/>
            <person name="Ng V."/>
            <person name="Clum A."/>
            <person name="Steindorff A."/>
            <person name="Ohm R.A."/>
            <person name="Martin F."/>
            <person name="Silar P."/>
            <person name="Natvig D.O."/>
            <person name="Lalanne C."/>
            <person name="Gautier V."/>
            <person name="Ament-Velasquez S.L."/>
            <person name="Kruys A."/>
            <person name="Hutchinson M.I."/>
            <person name="Powell A.J."/>
            <person name="Barry K."/>
            <person name="Miller A.N."/>
            <person name="Grigoriev I.V."/>
            <person name="Debuchy R."/>
            <person name="Gladieux P."/>
            <person name="Hiltunen Thoren M."/>
            <person name="Johannesson H."/>
        </authorList>
    </citation>
    <scope>NUCLEOTIDE SEQUENCE</scope>
    <source>
        <strain evidence="3">CBS 232.78</strain>
    </source>
</reference>
<dbReference type="EMBL" id="JAULSW010000002">
    <property type="protein sequence ID" value="KAK3390332.1"/>
    <property type="molecule type" value="Genomic_DNA"/>
</dbReference>
<organism evidence="3 4">
    <name type="scientific">Podospora didyma</name>
    <dbReference type="NCBI Taxonomy" id="330526"/>
    <lineage>
        <taxon>Eukaryota</taxon>
        <taxon>Fungi</taxon>
        <taxon>Dikarya</taxon>
        <taxon>Ascomycota</taxon>
        <taxon>Pezizomycotina</taxon>
        <taxon>Sordariomycetes</taxon>
        <taxon>Sordariomycetidae</taxon>
        <taxon>Sordariales</taxon>
        <taxon>Podosporaceae</taxon>
        <taxon>Podospora</taxon>
    </lineage>
</organism>
<protein>
    <recommendedName>
        <fullName evidence="2">2EXR domain-containing protein</fullName>
    </recommendedName>
</protein>
<accession>A0AAE0NZ26</accession>